<accession>A0A6A7ASE0</accession>
<dbReference type="OrthoDB" id="3559580at2759"/>
<evidence type="ECO:0000259" key="2">
    <source>
        <dbReference type="Pfam" id="PF20233"/>
    </source>
</evidence>
<protein>
    <recommendedName>
        <fullName evidence="2">DUF6590 domain-containing protein</fullName>
    </recommendedName>
</protein>
<evidence type="ECO:0000313" key="3">
    <source>
        <dbReference type="EMBL" id="KAF2846161.1"/>
    </source>
</evidence>
<evidence type="ECO:0000256" key="1">
    <source>
        <dbReference type="SAM" id="MobiDB-lite"/>
    </source>
</evidence>
<feature type="domain" description="DUF6590" evidence="2">
    <location>
        <begin position="167"/>
        <end position="323"/>
    </location>
</feature>
<reference evidence="3" key="1">
    <citation type="submission" date="2020-01" db="EMBL/GenBank/DDBJ databases">
        <authorList>
            <consortium name="DOE Joint Genome Institute"/>
            <person name="Haridas S."/>
            <person name="Albert R."/>
            <person name="Binder M."/>
            <person name="Bloem J."/>
            <person name="Labutti K."/>
            <person name="Salamov A."/>
            <person name="Andreopoulos B."/>
            <person name="Baker S.E."/>
            <person name="Barry K."/>
            <person name="Bills G."/>
            <person name="Bluhm B.H."/>
            <person name="Cannon C."/>
            <person name="Castanera R."/>
            <person name="Culley D.E."/>
            <person name="Daum C."/>
            <person name="Ezra D."/>
            <person name="Gonzalez J.B."/>
            <person name="Henrissat B."/>
            <person name="Kuo A."/>
            <person name="Liang C."/>
            <person name="Lipzen A."/>
            <person name="Lutzoni F."/>
            <person name="Magnuson J."/>
            <person name="Mondo S."/>
            <person name="Nolan M."/>
            <person name="Ohm R."/>
            <person name="Pangilinan J."/>
            <person name="Park H.-J."/>
            <person name="Ramirez L."/>
            <person name="Alfaro M."/>
            <person name="Sun H."/>
            <person name="Tritt A."/>
            <person name="Yoshinaga Y."/>
            <person name="Zwiers L.-H."/>
            <person name="Turgeon B.G."/>
            <person name="Goodwin S.B."/>
            <person name="Spatafora J.W."/>
            <person name="Crous P.W."/>
            <person name="Grigoriev I.V."/>
        </authorList>
    </citation>
    <scope>NUCLEOTIDE SEQUENCE</scope>
    <source>
        <strain evidence="3">IPT5</strain>
    </source>
</reference>
<dbReference type="Pfam" id="PF20233">
    <property type="entry name" value="DUF6590"/>
    <property type="match status" value="1"/>
</dbReference>
<dbReference type="AlphaFoldDB" id="A0A6A7ASE0"/>
<dbReference type="PANTHER" id="PTHR35391:SF5">
    <property type="entry name" value="DUF6590 DOMAIN-CONTAINING PROTEIN"/>
    <property type="match status" value="1"/>
</dbReference>
<dbReference type="EMBL" id="MU006338">
    <property type="protein sequence ID" value="KAF2846161.1"/>
    <property type="molecule type" value="Genomic_DNA"/>
</dbReference>
<feature type="compositionally biased region" description="Polar residues" evidence="1">
    <location>
        <begin position="117"/>
        <end position="139"/>
    </location>
</feature>
<feature type="region of interest" description="Disordered" evidence="1">
    <location>
        <begin position="44"/>
        <end position="68"/>
    </location>
</feature>
<feature type="region of interest" description="Disordered" evidence="1">
    <location>
        <begin position="477"/>
        <end position="508"/>
    </location>
</feature>
<dbReference type="Proteomes" id="UP000799423">
    <property type="component" value="Unassembled WGS sequence"/>
</dbReference>
<proteinExistence type="predicted"/>
<name>A0A6A7ASE0_9PLEO</name>
<keyword evidence="4" id="KW-1185">Reference proteome</keyword>
<gene>
    <name evidence="3" type="ORF">T440DRAFT_558455</name>
</gene>
<feature type="region of interest" description="Disordered" evidence="1">
    <location>
        <begin position="682"/>
        <end position="718"/>
    </location>
</feature>
<evidence type="ECO:0000313" key="4">
    <source>
        <dbReference type="Proteomes" id="UP000799423"/>
    </source>
</evidence>
<sequence length="761" mass="85157">MPNEPTRYVWSNQHELWYSEVYVVSYGSGQWNFGQWMPLGWQPPSQQAFPETPESARDSRFGTSPFTGIEQSTYAGRASAGGQAQHSTQGRQHQYRPLAQPVFHSNSSAYAGPSYSKRPSTATASNVPNYAVHPSTSVQGGAVHSLDPRNSSIPRNKLDPAYKQKHKDFFTEGKIFSVVLNETAGSNAVAANATNDYNSTNSLKSVRWDGNVVWTNIRRFVVVRQRREFCFACPIFTYGGRATTKQGVQPAEHSIAYSWGQQPQHLSGEAIMKKAAIPVVMMPGEKPLHVASRINFGVHHPIHYDIQVKEIGYVPADSITNLIGNWKEEDIPDVLNKQSTAITELAEAGEEIYDPYAYHSEDNPEGYDADISPHSYHPDYNPYGYHAKINRYAFHPAFNTFGFHHLHAPDCYHPTQNPQGYHAKANIHGYHPVSNAYGFHDSKSPDCYHPTLNPDGYNVNINPHGFHPAWNPYGYHKDKSPETYHPKRNPQGYHHEHNPRGYHPTSSPYAYSKARNPHAFHKRDNPRGYHPSTNPHTYHPVHNQHLYHSKADPDEYDQKYNENMVHPEITAQGSDDGSEYWYGSRLGDVQSSPSGGLYMPTQPDLNPPSLVPRSGEGFRQLGGEVTRLPGTLPPVVPPPASIYRLPQGDQMQAESVVSSSFEDLPNQDPAEVTRLKVRPLVHPPPPPPSSVNLAAPMTPWGDPGSATGGSLGNNPNVSFEWDPTHERYFRKRHNDANGQWEVDWMPYEFAPQESGGSGSRT</sequence>
<organism evidence="3 4">
    <name type="scientific">Plenodomus tracheiphilus IPT5</name>
    <dbReference type="NCBI Taxonomy" id="1408161"/>
    <lineage>
        <taxon>Eukaryota</taxon>
        <taxon>Fungi</taxon>
        <taxon>Dikarya</taxon>
        <taxon>Ascomycota</taxon>
        <taxon>Pezizomycotina</taxon>
        <taxon>Dothideomycetes</taxon>
        <taxon>Pleosporomycetidae</taxon>
        <taxon>Pleosporales</taxon>
        <taxon>Pleosporineae</taxon>
        <taxon>Leptosphaeriaceae</taxon>
        <taxon>Plenodomus</taxon>
    </lineage>
</organism>
<dbReference type="PANTHER" id="PTHR35391">
    <property type="entry name" value="C2H2-TYPE DOMAIN-CONTAINING PROTEIN-RELATED"/>
    <property type="match status" value="1"/>
</dbReference>
<feature type="region of interest" description="Disordered" evidence="1">
    <location>
        <begin position="109"/>
        <end position="158"/>
    </location>
</feature>
<dbReference type="InterPro" id="IPR046497">
    <property type="entry name" value="DUF6590"/>
</dbReference>